<evidence type="ECO:0000256" key="1">
    <source>
        <dbReference type="SAM" id="MobiDB-lite"/>
    </source>
</evidence>
<gene>
    <name evidence="2" type="ORF">CC86DRAFT_158538</name>
</gene>
<name>A0A6A6ZBF0_9PLEO</name>
<proteinExistence type="predicted"/>
<sequence length="258" mass="28184">MCSFDATSDLLSTLRFTARQHASIGPPASGPVILRSACTELHCSPVFVLGTPSTRGLDLRSSGRRRNGPTLHCSMSATGQMPAQDRSTSQEASEEKRWMLDRRKPRRERGDICSTCISATTGSPDGLLTRCPRTTILRDERNTVNKRCNSKGSRTCKKPDGDEGSAVTVVQGYGYSHACAFRPINEHILIPTLLRSLSTTHDSYNLPGIWVPTAAGQDVVACPLRTATRIAVIAAIFPIHTSNSVWVLFTPRFLFILV</sequence>
<feature type="compositionally biased region" description="Polar residues" evidence="1">
    <location>
        <begin position="73"/>
        <end position="91"/>
    </location>
</feature>
<evidence type="ECO:0000313" key="3">
    <source>
        <dbReference type="Proteomes" id="UP000799424"/>
    </source>
</evidence>
<feature type="region of interest" description="Disordered" evidence="1">
    <location>
        <begin position="54"/>
        <end position="97"/>
    </location>
</feature>
<dbReference type="EMBL" id="MU006253">
    <property type="protein sequence ID" value="KAF2818370.1"/>
    <property type="molecule type" value="Genomic_DNA"/>
</dbReference>
<evidence type="ECO:0000313" key="2">
    <source>
        <dbReference type="EMBL" id="KAF2818370.1"/>
    </source>
</evidence>
<accession>A0A6A6ZBF0</accession>
<dbReference type="AlphaFoldDB" id="A0A6A6ZBF0"/>
<dbReference type="Proteomes" id="UP000799424">
    <property type="component" value="Unassembled WGS sequence"/>
</dbReference>
<keyword evidence="3" id="KW-1185">Reference proteome</keyword>
<organism evidence="2 3">
    <name type="scientific">Ophiobolus disseminans</name>
    <dbReference type="NCBI Taxonomy" id="1469910"/>
    <lineage>
        <taxon>Eukaryota</taxon>
        <taxon>Fungi</taxon>
        <taxon>Dikarya</taxon>
        <taxon>Ascomycota</taxon>
        <taxon>Pezizomycotina</taxon>
        <taxon>Dothideomycetes</taxon>
        <taxon>Pleosporomycetidae</taxon>
        <taxon>Pleosporales</taxon>
        <taxon>Pleosporineae</taxon>
        <taxon>Phaeosphaeriaceae</taxon>
        <taxon>Ophiobolus</taxon>
    </lineage>
</organism>
<protein>
    <submittedName>
        <fullName evidence="2">Uncharacterized protein</fullName>
    </submittedName>
</protein>
<reference evidence="2" key="1">
    <citation type="journal article" date="2020" name="Stud. Mycol.">
        <title>101 Dothideomycetes genomes: a test case for predicting lifestyles and emergence of pathogens.</title>
        <authorList>
            <person name="Haridas S."/>
            <person name="Albert R."/>
            <person name="Binder M."/>
            <person name="Bloem J."/>
            <person name="Labutti K."/>
            <person name="Salamov A."/>
            <person name="Andreopoulos B."/>
            <person name="Baker S."/>
            <person name="Barry K."/>
            <person name="Bills G."/>
            <person name="Bluhm B."/>
            <person name="Cannon C."/>
            <person name="Castanera R."/>
            <person name="Culley D."/>
            <person name="Daum C."/>
            <person name="Ezra D."/>
            <person name="Gonzalez J."/>
            <person name="Henrissat B."/>
            <person name="Kuo A."/>
            <person name="Liang C."/>
            <person name="Lipzen A."/>
            <person name="Lutzoni F."/>
            <person name="Magnuson J."/>
            <person name="Mondo S."/>
            <person name="Nolan M."/>
            <person name="Ohm R."/>
            <person name="Pangilinan J."/>
            <person name="Park H.-J."/>
            <person name="Ramirez L."/>
            <person name="Alfaro M."/>
            <person name="Sun H."/>
            <person name="Tritt A."/>
            <person name="Yoshinaga Y."/>
            <person name="Zwiers L.-H."/>
            <person name="Turgeon B."/>
            <person name="Goodwin S."/>
            <person name="Spatafora J."/>
            <person name="Crous P."/>
            <person name="Grigoriev I."/>
        </authorList>
    </citation>
    <scope>NUCLEOTIDE SEQUENCE</scope>
    <source>
        <strain evidence="2">CBS 113818</strain>
    </source>
</reference>